<dbReference type="Proteomes" id="UP000008064">
    <property type="component" value="Unassembled WGS sequence"/>
</dbReference>
<protein>
    <submittedName>
        <fullName evidence="1">Uncharacterized protein</fullName>
    </submittedName>
</protein>
<name>F8P270_SERL9</name>
<reference evidence="1" key="1">
    <citation type="submission" date="2011-04" db="EMBL/GenBank/DDBJ databases">
        <title>Evolution of plant cell wall degrading machinery underlies the functional diversity of forest fungi.</title>
        <authorList>
            <consortium name="US DOE Joint Genome Institute (JGI-PGF)"/>
            <person name="Eastwood D.C."/>
            <person name="Floudas D."/>
            <person name="Binder M."/>
            <person name="Majcherczyk A."/>
            <person name="Schneider P."/>
            <person name="Aerts A."/>
            <person name="Asiegbu F.O."/>
            <person name="Baker S.E."/>
            <person name="Barry K."/>
            <person name="Bendiksby M."/>
            <person name="Blumentritt M."/>
            <person name="Coutinho P.M."/>
            <person name="Cullen D."/>
            <person name="Cullen D."/>
            <person name="Gathman A."/>
            <person name="Goodell B."/>
            <person name="Henrissat B."/>
            <person name="Ihrmark K."/>
            <person name="Kauserud H."/>
            <person name="Kohler A."/>
            <person name="LaButti K."/>
            <person name="Lapidus A."/>
            <person name="Lavin J.L."/>
            <person name="Lee Y.-H."/>
            <person name="Lindquist E."/>
            <person name="Lilly W."/>
            <person name="Lucas S."/>
            <person name="Morin E."/>
            <person name="Murat C."/>
            <person name="Oguiza J.A."/>
            <person name="Park J."/>
            <person name="Pisabarro A.G."/>
            <person name="Riley R."/>
            <person name="Rosling A."/>
            <person name="Salamov A."/>
            <person name="Schmidt O."/>
            <person name="Schmutz J."/>
            <person name="Skrede I."/>
            <person name="Stenlid J."/>
            <person name="Wiebenga A."/>
            <person name="Xie X."/>
            <person name="Kues U."/>
            <person name="Hibbett D.S."/>
            <person name="Hoffmeister D."/>
            <person name="Hogberg N."/>
            <person name="Martin F."/>
            <person name="Grigoriev I.V."/>
            <person name="Watkinson S.C."/>
        </authorList>
    </citation>
    <scope>NUCLEOTIDE SEQUENCE</scope>
    <source>
        <strain evidence="1">S7.9</strain>
    </source>
</reference>
<dbReference type="EMBL" id="GL945436">
    <property type="protein sequence ID" value="EGO23248.1"/>
    <property type="molecule type" value="Genomic_DNA"/>
</dbReference>
<gene>
    <name evidence="1" type="ORF">SERLADRAFT_472130</name>
</gene>
<sequence length="83" mass="9183">MAVNLRLRQPRLREATNLENQSVFPATCSSRGRRPHWQYRLHESDKAPKTIVTLDEGGSNGINLAVSSMTAESLAGDGNMYLP</sequence>
<proteinExistence type="predicted"/>
<dbReference type="GeneID" id="18820075"/>
<dbReference type="RefSeq" id="XP_007320488.1">
    <property type="nucleotide sequence ID" value="XM_007320426.1"/>
</dbReference>
<dbReference type="AlphaFoldDB" id="F8P270"/>
<accession>F8P270</accession>
<dbReference type="KEGG" id="sla:SERLADRAFT_472130"/>
<evidence type="ECO:0000313" key="1">
    <source>
        <dbReference type="EMBL" id="EGO23248.1"/>
    </source>
</evidence>
<organism>
    <name type="scientific">Serpula lacrymans var. lacrymans (strain S7.9)</name>
    <name type="common">Dry rot fungus</name>
    <dbReference type="NCBI Taxonomy" id="578457"/>
    <lineage>
        <taxon>Eukaryota</taxon>
        <taxon>Fungi</taxon>
        <taxon>Dikarya</taxon>
        <taxon>Basidiomycota</taxon>
        <taxon>Agaricomycotina</taxon>
        <taxon>Agaricomycetes</taxon>
        <taxon>Agaricomycetidae</taxon>
        <taxon>Boletales</taxon>
        <taxon>Coniophorineae</taxon>
        <taxon>Serpulaceae</taxon>
        <taxon>Serpula</taxon>
    </lineage>
</organism>
<dbReference type="HOGENOM" id="CLU_2544018_0_0_1"/>